<evidence type="ECO:0000256" key="1">
    <source>
        <dbReference type="SAM" id="MobiDB-lite"/>
    </source>
</evidence>
<gene>
    <name evidence="4" type="ORF">BQ4739_LOCUS8535</name>
</gene>
<name>A0A383VTB6_TETOB</name>
<keyword evidence="5" id="KW-1185">Reference proteome</keyword>
<accession>A0A383VTB6</accession>
<evidence type="ECO:0000313" key="5">
    <source>
        <dbReference type="Proteomes" id="UP000256970"/>
    </source>
</evidence>
<dbReference type="InterPro" id="IPR036378">
    <property type="entry name" value="FAS1_dom_sf"/>
</dbReference>
<dbReference type="PROSITE" id="PS50213">
    <property type="entry name" value="FAS1"/>
    <property type="match status" value="1"/>
</dbReference>
<feature type="signal peptide" evidence="2">
    <location>
        <begin position="1"/>
        <end position="22"/>
    </location>
</feature>
<evidence type="ECO:0000313" key="4">
    <source>
        <dbReference type="EMBL" id="SZX68160.1"/>
    </source>
</evidence>
<dbReference type="Gene3D" id="2.30.180.10">
    <property type="entry name" value="FAS1 domain"/>
    <property type="match status" value="1"/>
</dbReference>
<evidence type="ECO:0000256" key="2">
    <source>
        <dbReference type="SAM" id="SignalP"/>
    </source>
</evidence>
<protein>
    <recommendedName>
        <fullName evidence="3">FAS1 domain-containing protein</fullName>
    </recommendedName>
</protein>
<feature type="domain" description="FAS1" evidence="3">
    <location>
        <begin position="30"/>
        <end position="200"/>
    </location>
</feature>
<dbReference type="EMBL" id="FNXT01000844">
    <property type="protein sequence ID" value="SZX68160.1"/>
    <property type="molecule type" value="Genomic_DNA"/>
</dbReference>
<feature type="region of interest" description="Disordered" evidence="1">
    <location>
        <begin position="222"/>
        <end position="255"/>
    </location>
</feature>
<dbReference type="SUPFAM" id="SSF82153">
    <property type="entry name" value="FAS1 domain"/>
    <property type="match status" value="1"/>
</dbReference>
<reference evidence="4 5" key="1">
    <citation type="submission" date="2016-10" db="EMBL/GenBank/DDBJ databases">
        <authorList>
            <person name="Cai Z."/>
        </authorList>
    </citation>
    <scope>NUCLEOTIDE SEQUENCE [LARGE SCALE GENOMIC DNA]</scope>
</reference>
<dbReference type="Proteomes" id="UP000256970">
    <property type="component" value="Unassembled WGS sequence"/>
</dbReference>
<dbReference type="AlphaFoldDB" id="A0A383VTB6"/>
<organism evidence="4 5">
    <name type="scientific">Tetradesmus obliquus</name>
    <name type="common">Green alga</name>
    <name type="synonym">Acutodesmus obliquus</name>
    <dbReference type="NCBI Taxonomy" id="3088"/>
    <lineage>
        <taxon>Eukaryota</taxon>
        <taxon>Viridiplantae</taxon>
        <taxon>Chlorophyta</taxon>
        <taxon>core chlorophytes</taxon>
        <taxon>Chlorophyceae</taxon>
        <taxon>CS clade</taxon>
        <taxon>Sphaeropleales</taxon>
        <taxon>Scenedesmaceae</taxon>
        <taxon>Tetradesmus</taxon>
    </lineage>
</organism>
<sequence>MKSSAGLVICFVVCVAATVARAQSVGGASQPSFYDVLKADPAHKLIMRAVEMDKEGVTKAMLQKKMPVTALVPTDTAFILAGLKYKLGSRPEDMQKIMQNTCLINAILKQHIIPGVYNTTQLRKLYSKPSMLVTKKAEGSKMVPVYWPLKFKYLEASDALTVSSSAVDAKTKKPIINGTVISPMNVQAGGGMVHNVNALLLPTTNMTRLIQITNCSVEQQQQQQQQQQRRRQQEQQQQRRRQLVGDVAAAPDTPA</sequence>
<feature type="chain" id="PRO_5016739989" description="FAS1 domain-containing protein" evidence="2">
    <location>
        <begin position="23"/>
        <end position="255"/>
    </location>
</feature>
<dbReference type="InterPro" id="IPR000782">
    <property type="entry name" value="FAS1_domain"/>
</dbReference>
<proteinExistence type="predicted"/>
<dbReference type="Pfam" id="PF02469">
    <property type="entry name" value="Fasciclin"/>
    <property type="match status" value="1"/>
</dbReference>
<keyword evidence="2" id="KW-0732">Signal</keyword>
<evidence type="ECO:0000259" key="3">
    <source>
        <dbReference type="PROSITE" id="PS50213"/>
    </source>
</evidence>